<proteinExistence type="inferred from homology"/>
<comment type="function">
    <text evidence="1">Essential component of the TIM23 complex, a complex that mediates the translocation of transit peptide-containing proteins across the mitochondrial inner membrane.</text>
</comment>
<dbReference type="EMBL" id="JAPZBO010000001">
    <property type="protein sequence ID" value="KAJ5330884.1"/>
    <property type="molecule type" value="Genomic_DNA"/>
</dbReference>
<accession>A0A9W9QBY7</accession>
<keyword evidence="5" id="KW-1185">Reference proteome</keyword>
<dbReference type="Proteomes" id="UP001147746">
    <property type="component" value="Unassembled WGS sequence"/>
</dbReference>
<dbReference type="PANTHER" id="PTHR12210">
    <property type="entry name" value="DULLARD PROTEIN PHOSPHATASE"/>
    <property type="match status" value="1"/>
</dbReference>
<dbReference type="InterPro" id="IPR023214">
    <property type="entry name" value="HAD_sf"/>
</dbReference>
<comment type="similarity">
    <text evidence="1">Belongs to the TIM50 family.</text>
</comment>
<feature type="compositionally biased region" description="Basic residues" evidence="2">
    <location>
        <begin position="485"/>
        <end position="499"/>
    </location>
</feature>
<keyword evidence="1" id="KW-0809">Transit peptide</keyword>
<keyword evidence="1" id="KW-0653">Protein transport</keyword>
<feature type="region of interest" description="Disordered" evidence="2">
    <location>
        <begin position="474"/>
        <end position="506"/>
    </location>
</feature>
<feature type="domain" description="FCP1 homology" evidence="3">
    <location>
        <begin position="159"/>
        <end position="337"/>
    </location>
</feature>
<dbReference type="SMART" id="SM00577">
    <property type="entry name" value="CPDc"/>
    <property type="match status" value="1"/>
</dbReference>
<reference evidence="4" key="1">
    <citation type="submission" date="2022-12" db="EMBL/GenBank/DDBJ databases">
        <authorList>
            <person name="Petersen C."/>
        </authorList>
    </citation>
    <scope>NUCLEOTIDE SEQUENCE</scope>
    <source>
        <strain evidence="4">IBT 21472</strain>
    </source>
</reference>
<keyword evidence="1" id="KW-0496">Mitochondrion</keyword>
<evidence type="ECO:0000313" key="5">
    <source>
        <dbReference type="Proteomes" id="UP001147746"/>
    </source>
</evidence>
<name>A0A9W9QBY7_9EURO</name>
<keyword evidence="1" id="KW-0811">Translocation</keyword>
<sequence>MSMNGNNLPGWSVPPLYTGGYNEQGVEEHNAPANAPVNGYLAPAPNPGLPVSQLPPMPPPTFGAYNVPWAYPSNIPENGPKGTVPPMPFLNTGFFNPAMGMPPPFPMMPFNAMLPFQGAQSMSTIASPRRARSGTPPVMIPVPEKAYLKTASKVPRRRNSPRPLLIILDLNGTLILRKHKRLPPSFARRSGLGEFLEELVRKHSVMVWSSSKPQTVNAICERLFPGDKANALVAQWGRDKFGLTSAQYNSKLQVYKELHKVWKDRKVQSAYPGNNPTDSEFPPGHCWDQSNTILIDDSKLKALSEPYNILEIPEFINNPSIDESTLFKKVLARLEYLSYYDDVSKVFREWNEQATNEKCSILETHLPHLKEDCPVEVYDDEDGGVSLRQISPGKQARAKETLALSQNTVQEGIKPEGKKKAIRASQKERKRLAKARRQRWRLPMPITMPMPTLIPKLKPRSQQPQLLTRLRSQKIQLPIPTPTPTRKRRKRERRERKKSSPNQKSVLNRLVHGLISAHRAVQR</sequence>
<reference evidence="4" key="2">
    <citation type="journal article" date="2023" name="IMA Fungus">
        <title>Comparative genomic study of the Penicillium genus elucidates a diverse pangenome and 15 lateral gene transfer events.</title>
        <authorList>
            <person name="Petersen C."/>
            <person name="Sorensen T."/>
            <person name="Nielsen M.R."/>
            <person name="Sondergaard T.E."/>
            <person name="Sorensen J.L."/>
            <person name="Fitzpatrick D.A."/>
            <person name="Frisvad J.C."/>
            <person name="Nielsen K.L."/>
        </authorList>
    </citation>
    <scope>NUCLEOTIDE SEQUENCE</scope>
    <source>
        <strain evidence="4">IBT 21472</strain>
    </source>
</reference>
<dbReference type="AlphaFoldDB" id="A0A9W9QBY7"/>
<dbReference type="InterPro" id="IPR050365">
    <property type="entry name" value="TIM50"/>
</dbReference>
<comment type="caution">
    <text evidence="4">The sequence shown here is derived from an EMBL/GenBank/DDBJ whole genome shotgun (WGS) entry which is preliminary data.</text>
</comment>
<dbReference type="Pfam" id="PF03031">
    <property type="entry name" value="NIF"/>
    <property type="match status" value="1"/>
</dbReference>
<comment type="subunit">
    <text evidence="1">Component of the TIM23 complex.</text>
</comment>
<evidence type="ECO:0000313" key="4">
    <source>
        <dbReference type="EMBL" id="KAJ5330884.1"/>
    </source>
</evidence>
<dbReference type="GO" id="GO:0005744">
    <property type="term" value="C:TIM23 mitochondrial import inner membrane translocase complex"/>
    <property type="evidence" value="ECO:0007669"/>
    <property type="project" value="UniProtKB-UniRule"/>
</dbReference>
<dbReference type="SUPFAM" id="SSF56784">
    <property type="entry name" value="HAD-like"/>
    <property type="match status" value="1"/>
</dbReference>
<organism evidence="4 5">
    <name type="scientific">Penicillium atrosanguineum</name>
    <dbReference type="NCBI Taxonomy" id="1132637"/>
    <lineage>
        <taxon>Eukaryota</taxon>
        <taxon>Fungi</taxon>
        <taxon>Dikarya</taxon>
        <taxon>Ascomycota</taxon>
        <taxon>Pezizomycotina</taxon>
        <taxon>Eurotiomycetes</taxon>
        <taxon>Eurotiomycetidae</taxon>
        <taxon>Eurotiales</taxon>
        <taxon>Aspergillaceae</taxon>
        <taxon>Penicillium</taxon>
    </lineage>
</organism>
<dbReference type="InterPro" id="IPR036412">
    <property type="entry name" value="HAD-like_sf"/>
</dbReference>
<comment type="subcellular location">
    <subcellularLocation>
        <location evidence="1">Mitochondrion inner membrane</location>
        <topology evidence="1">Single-pass membrane protein</topology>
    </subcellularLocation>
</comment>
<dbReference type="InterPro" id="IPR004274">
    <property type="entry name" value="FCP1_dom"/>
</dbReference>
<protein>
    <recommendedName>
        <fullName evidence="1">Mitochondrial import inner membrane translocase subunit TIM50</fullName>
    </recommendedName>
</protein>
<evidence type="ECO:0000259" key="3">
    <source>
        <dbReference type="PROSITE" id="PS50969"/>
    </source>
</evidence>
<evidence type="ECO:0000256" key="1">
    <source>
        <dbReference type="RuleBase" id="RU365079"/>
    </source>
</evidence>
<keyword evidence="1" id="KW-0813">Transport</keyword>
<dbReference type="Gene3D" id="3.40.50.1000">
    <property type="entry name" value="HAD superfamily/HAD-like"/>
    <property type="match status" value="1"/>
</dbReference>
<dbReference type="PROSITE" id="PS50969">
    <property type="entry name" value="FCP1"/>
    <property type="match status" value="1"/>
</dbReference>
<gene>
    <name evidence="4" type="ORF">N7476_000667</name>
</gene>
<evidence type="ECO:0000256" key="2">
    <source>
        <dbReference type="SAM" id="MobiDB-lite"/>
    </source>
</evidence>
<dbReference type="GO" id="GO:0015031">
    <property type="term" value="P:protein transport"/>
    <property type="evidence" value="ECO:0007669"/>
    <property type="project" value="UniProtKB-KW"/>
</dbReference>